<dbReference type="Proteomes" id="UP001497623">
    <property type="component" value="Unassembled WGS sequence"/>
</dbReference>
<dbReference type="InterPro" id="IPR039258">
    <property type="entry name" value="ZNF511"/>
</dbReference>
<reference evidence="3 4" key="1">
    <citation type="submission" date="2024-05" db="EMBL/GenBank/DDBJ databases">
        <authorList>
            <person name="Wallberg A."/>
        </authorList>
    </citation>
    <scope>NUCLEOTIDE SEQUENCE [LARGE SCALE GENOMIC DNA]</scope>
</reference>
<dbReference type="PANTHER" id="PTHR21354">
    <property type="entry name" value="ZINC FINGER PROTEIN 511"/>
    <property type="match status" value="1"/>
</dbReference>
<feature type="region of interest" description="Disordered" evidence="1">
    <location>
        <begin position="279"/>
        <end position="317"/>
    </location>
</feature>
<evidence type="ECO:0000259" key="2">
    <source>
        <dbReference type="PROSITE" id="PS00028"/>
    </source>
</evidence>
<dbReference type="PROSITE" id="PS00028">
    <property type="entry name" value="ZINC_FINGER_C2H2_1"/>
    <property type="match status" value="2"/>
</dbReference>
<keyword evidence="4" id="KW-1185">Reference proteome</keyword>
<feature type="region of interest" description="Disordered" evidence="1">
    <location>
        <begin position="164"/>
        <end position="196"/>
    </location>
</feature>
<gene>
    <name evidence="3" type="ORF">MNOR_LOCUS26341</name>
</gene>
<organism evidence="3 4">
    <name type="scientific">Meganyctiphanes norvegica</name>
    <name type="common">Northern krill</name>
    <name type="synonym">Thysanopoda norvegica</name>
    <dbReference type="NCBI Taxonomy" id="48144"/>
    <lineage>
        <taxon>Eukaryota</taxon>
        <taxon>Metazoa</taxon>
        <taxon>Ecdysozoa</taxon>
        <taxon>Arthropoda</taxon>
        <taxon>Crustacea</taxon>
        <taxon>Multicrustacea</taxon>
        <taxon>Malacostraca</taxon>
        <taxon>Eumalacostraca</taxon>
        <taxon>Eucarida</taxon>
        <taxon>Euphausiacea</taxon>
        <taxon>Euphausiidae</taxon>
        <taxon>Meganyctiphanes</taxon>
    </lineage>
</organism>
<proteinExistence type="predicted"/>
<dbReference type="AlphaFoldDB" id="A0AAV2RN03"/>
<sequence>MNDPWSYIASLGIQHHDWDQPLFQEGNDLCRPLQKAPCIDLDDEELLYKSLVVISCVFPGCQSAFNSVADHAAHQHACHSHMCGVCKRNLSSHHLLDLHLLEAHDSFFQLQAERQPMYQCLLDTCSETFKNAQERKEHCMASHSFPADFRFDLSWRGGSYGNKKDARLKPAKANKDLPWQEQTNKKKGNDQIKGQKKTYPFSMEYEERTMETPYNSNLEEMNTYVPEEANIIATDEFSKSVNLFQTTDIDYTTNSNETSKIKVPKHICFGVGASRGFPRGVGAGRGSRGGVRGRGSRGSNPHWHQRHRTASSSGHNSIEEVNMADIEQALDESVATS</sequence>
<evidence type="ECO:0000313" key="4">
    <source>
        <dbReference type="Proteomes" id="UP001497623"/>
    </source>
</evidence>
<dbReference type="InterPro" id="IPR013087">
    <property type="entry name" value="Znf_C2H2_type"/>
</dbReference>
<feature type="compositionally biased region" description="Gly residues" evidence="1">
    <location>
        <begin position="279"/>
        <end position="293"/>
    </location>
</feature>
<protein>
    <recommendedName>
        <fullName evidence="2">C2H2-type domain-containing protein</fullName>
    </recommendedName>
</protein>
<accession>A0AAV2RN03</accession>
<feature type="domain" description="C2H2-type" evidence="2">
    <location>
        <begin position="83"/>
        <end position="104"/>
    </location>
</feature>
<dbReference type="EMBL" id="CAXKWB010026177">
    <property type="protein sequence ID" value="CAL4129694.1"/>
    <property type="molecule type" value="Genomic_DNA"/>
</dbReference>
<dbReference type="SMART" id="SM00355">
    <property type="entry name" value="ZnF_C2H2"/>
    <property type="match status" value="3"/>
</dbReference>
<feature type="domain" description="C2H2-type" evidence="2">
    <location>
        <begin position="120"/>
        <end position="143"/>
    </location>
</feature>
<dbReference type="PANTHER" id="PTHR21354:SF0">
    <property type="entry name" value="ZINC FINGER PROTEIN 511"/>
    <property type="match status" value="1"/>
</dbReference>
<comment type="caution">
    <text evidence="3">The sequence shown here is derived from an EMBL/GenBank/DDBJ whole genome shotgun (WGS) entry which is preliminary data.</text>
</comment>
<evidence type="ECO:0000256" key="1">
    <source>
        <dbReference type="SAM" id="MobiDB-lite"/>
    </source>
</evidence>
<evidence type="ECO:0000313" key="3">
    <source>
        <dbReference type="EMBL" id="CAL4129694.1"/>
    </source>
</evidence>
<name>A0AAV2RN03_MEGNR</name>